<evidence type="ECO:0000256" key="4">
    <source>
        <dbReference type="ARBA" id="ARBA00022801"/>
    </source>
</evidence>
<comment type="similarity">
    <text evidence="6">Belongs to the PINc/VapC protein family.</text>
</comment>
<evidence type="ECO:0000313" key="8">
    <source>
        <dbReference type="Proteomes" id="UP000251995"/>
    </source>
</evidence>
<keyword evidence="6" id="KW-0800">Toxin</keyword>
<proteinExistence type="inferred from homology"/>
<feature type="binding site" evidence="6">
    <location>
        <position position="120"/>
    </location>
    <ligand>
        <name>Mg(2+)</name>
        <dbReference type="ChEBI" id="CHEBI:18420"/>
    </ligand>
</feature>
<dbReference type="AlphaFoldDB" id="A0A344UT75"/>
<dbReference type="InterPro" id="IPR029060">
    <property type="entry name" value="PIN-like_dom_sf"/>
</dbReference>
<evidence type="ECO:0000256" key="5">
    <source>
        <dbReference type="ARBA" id="ARBA00022842"/>
    </source>
</evidence>
<accession>A0A344UT75</accession>
<keyword evidence="3 6" id="KW-0479">Metal-binding</keyword>
<evidence type="ECO:0000256" key="3">
    <source>
        <dbReference type="ARBA" id="ARBA00022723"/>
    </source>
</evidence>
<dbReference type="Proteomes" id="UP000251995">
    <property type="component" value="Chromosome"/>
</dbReference>
<dbReference type="GO" id="GO:0000287">
    <property type="term" value="F:magnesium ion binding"/>
    <property type="evidence" value="ECO:0007669"/>
    <property type="project" value="UniProtKB-UniRule"/>
</dbReference>
<keyword evidence="5 6" id="KW-0460">Magnesium</keyword>
<gene>
    <name evidence="6" type="primary">vapC</name>
    <name evidence="7" type="ORF">JS278_01297</name>
</gene>
<keyword evidence="8" id="KW-1185">Reference proteome</keyword>
<comment type="cofactor">
    <cofactor evidence="6">
        <name>Mg(2+)</name>
        <dbReference type="ChEBI" id="CHEBI:18420"/>
    </cofactor>
</comment>
<dbReference type="GO" id="GO:0016787">
    <property type="term" value="F:hydrolase activity"/>
    <property type="evidence" value="ECO:0007669"/>
    <property type="project" value="UniProtKB-KW"/>
</dbReference>
<dbReference type="RefSeq" id="WP_245935227.1">
    <property type="nucleotide sequence ID" value="NZ_CP025198.1"/>
</dbReference>
<dbReference type="GO" id="GO:0004540">
    <property type="term" value="F:RNA nuclease activity"/>
    <property type="evidence" value="ECO:0007669"/>
    <property type="project" value="InterPro"/>
</dbReference>
<evidence type="ECO:0000256" key="2">
    <source>
        <dbReference type="ARBA" id="ARBA00022722"/>
    </source>
</evidence>
<feature type="binding site" evidence="6">
    <location>
        <position position="4"/>
    </location>
    <ligand>
        <name>Mg(2+)</name>
        <dbReference type="ChEBI" id="CHEBI:18420"/>
    </ligand>
</feature>
<dbReference type="EMBL" id="CP025198">
    <property type="protein sequence ID" value="AXE38473.1"/>
    <property type="molecule type" value="Genomic_DNA"/>
</dbReference>
<name>A0A344UT75_9ACTN</name>
<reference evidence="7 8" key="1">
    <citation type="submission" date="2017-12" db="EMBL/GenBank/DDBJ databases">
        <title>The whole genome sequence of the Acidipropionibacterium virtanenii sp. nov. type strain JS278.</title>
        <authorList>
            <person name="Laine P."/>
            <person name="Deptula P."/>
            <person name="Varmanen P."/>
            <person name="Auvinen P."/>
        </authorList>
    </citation>
    <scope>NUCLEOTIDE SEQUENCE [LARGE SCALE GENOMIC DNA]</scope>
    <source>
        <strain evidence="7 8">JS278</strain>
    </source>
</reference>
<keyword evidence="4 6" id="KW-0378">Hydrolase</keyword>
<evidence type="ECO:0000256" key="6">
    <source>
        <dbReference type="HAMAP-Rule" id="MF_00265"/>
    </source>
</evidence>
<evidence type="ECO:0000256" key="1">
    <source>
        <dbReference type="ARBA" id="ARBA00022649"/>
    </source>
</evidence>
<keyword evidence="1 6" id="KW-1277">Toxin-antitoxin system</keyword>
<dbReference type="EC" id="3.1.-.-" evidence="6"/>
<evidence type="ECO:0000313" key="7">
    <source>
        <dbReference type="EMBL" id="AXE38473.1"/>
    </source>
</evidence>
<protein>
    <recommendedName>
        <fullName evidence="6">Ribonuclease VapC</fullName>
        <shortName evidence="6">RNase VapC</shortName>
        <ecNumber evidence="6">3.1.-.-</ecNumber>
    </recommendedName>
    <alternativeName>
        <fullName evidence="6">Toxin VapC</fullName>
    </alternativeName>
</protein>
<dbReference type="KEGG" id="acij:JS278_01297"/>
<keyword evidence="2 6" id="KW-0540">Nuclease</keyword>
<sequence>MRPDTPAYLWDAARAARAIESFATARSHEEFGGGLLLLRQDMVQMCAADMYGVSQPAVSRIWRRILPLMDEALTPADAWSFITDWLDADQAWVPTPGGRHRDILGRLLIEGDLRGNLVTDAHLAALAIEHGTRICSFDSDFARFDGLGWINPDRR</sequence>
<comment type="function">
    <text evidence="6">Toxic component of a toxin-antitoxin (TA) system. An RNase.</text>
</comment>
<dbReference type="GO" id="GO:0090729">
    <property type="term" value="F:toxin activity"/>
    <property type="evidence" value="ECO:0007669"/>
    <property type="project" value="UniProtKB-KW"/>
</dbReference>
<dbReference type="InterPro" id="IPR022907">
    <property type="entry name" value="VapC_family"/>
</dbReference>
<dbReference type="SUPFAM" id="SSF88723">
    <property type="entry name" value="PIN domain-like"/>
    <property type="match status" value="1"/>
</dbReference>
<organism evidence="7 8">
    <name type="scientific">Acidipropionibacterium virtanenii</name>
    <dbReference type="NCBI Taxonomy" id="2057246"/>
    <lineage>
        <taxon>Bacteria</taxon>
        <taxon>Bacillati</taxon>
        <taxon>Actinomycetota</taxon>
        <taxon>Actinomycetes</taxon>
        <taxon>Propionibacteriales</taxon>
        <taxon>Propionibacteriaceae</taxon>
        <taxon>Acidipropionibacterium</taxon>
    </lineage>
</organism>
<dbReference type="HAMAP" id="MF_00265">
    <property type="entry name" value="VapC_Nob1"/>
    <property type="match status" value="1"/>
</dbReference>